<reference evidence="2" key="2">
    <citation type="submission" date="2011-02" db="EMBL/GenBank/DDBJ databases">
        <authorList>
            <person name="MacLean D."/>
        </authorList>
    </citation>
    <scope>NUCLEOTIDE SEQUENCE</scope>
</reference>
<dbReference type="InterPro" id="IPR036034">
    <property type="entry name" value="PDZ_sf"/>
</dbReference>
<dbReference type="SUPFAM" id="SSF48403">
    <property type="entry name" value="Ankyrin repeat"/>
    <property type="match status" value="1"/>
</dbReference>
<organism evidence="2">
    <name type="scientific">Albugo laibachii Nc14</name>
    <dbReference type="NCBI Taxonomy" id="890382"/>
    <lineage>
        <taxon>Eukaryota</taxon>
        <taxon>Sar</taxon>
        <taxon>Stramenopiles</taxon>
        <taxon>Oomycota</taxon>
        <taxon>Peronosporomycetes</taxon>
        <taxon>Albuginales</taxon>
        <taxon>Albuginaceae</taxon>
        <taxon>Albugo</taxon>
    </lineage>
</organism>
<name>F0WHK1_9STRA</name>
<dbReference type="AlphaFoldDB" id="F0WHK1"/>
<protein>
    <submittedName>
        <fullName evidence="2">Uncharacterized protein AlNc14C102G6083</fullName>
    </submittedName>
</protein>
<gene>
    <name evidence="2" type="primary">AlNc14C102G6083</name>
    <name evidence="2" type="ORF">ALNC14_068820</name>
</gene>
<evidence type="ECO:0000313" key="2">
    <source>
        <dbReference type="EMBL" id="CCA20739.1"/>
    </source>
</evidence>
<dbReference type="InterPro" id="IPR036770">
    <property type="entry name" value="Ankyrin_rpt-contain_sf"/>
</dbReference>
<feature type="domain" description="PDZ" evidence="1">
    <location>
        <begin position="430"/>
        <end position="511"/>
    </location>
</feature>
<accession>F0WHK1</accession>
<dbReference type="Pfam" id="PF12796">
    <property type="entry name" value="Ank_2"/>
    <property type="match status" value="1"/>
</dbReference>
<reference evidence="2" key="1">
    <citation type="journal article" date="2011" name="PLoS Biol.">
        <title>Gene gain and loss during evolution of obligate parasitism in the white rust pathogen of Arabidopsis thaliana.</title>
        <authorList>
            <person name="Kemen E."/>
            <person name="Gardiner A."/>
            <person name="Schultz-Larsen T."/>
            <person name="Kemen A.C."/>
            <person name="Balmuth A.L."/>
            <person name="Robert-Seilaniantz A."/>
            <person name="Bailey K."/>
            <person name="Holub E."/>
            <person name="Studholme D.J."/>
            <person name="Maclean D."/>
            <person name="Jones J.D."/>
        </authorList>
    </citation>
    <scope>NUCLEOTIDE SEQUENCE</scope>
</reference>
<sequence>MRQELRRVGAVIALQTTTHLVKVSRKRIVMPLLSTERAETSPHQSKKSTTAMADIRNQLIRRNKQMKHLVEAVLLKTLLHAIKRGSIEGIRVAIERGVSIDYVDGKSKNLIMFATKFDTDVRLQVVIILADAGCNINHLDAFGWNCLHHACACGALDVAHELVRRGVCILHNPYGYGPEDFIVPKVSKASSLLQHTEQLTHVENVRSSWNYFRNECESLGYALHADSHCTFRMPLKVSFQAPETHSLQDRIRIIDLYSKVPPWNQVSKTITIPPGGVGTITLDHETLTQESQYRILYERYEDEMNNGEGASNSSDLLITNLNTGKRCSMEGINELVVANLDKIRPFSAQHLSHSNLVDNDMRRDRAASAIAEGLNHVDEESFRTIAMELWGAHFSPVSRLPDINNIQTSYKIMSTVTVNVFHSTGGKSNEYEVAIQEAGKIGLHLEPVSEGFRRVTRLIVRHGSNQAISVSPGDYLIGINNANIEHAGVKHAIWQLKEAGRPLTLRFRRGNAEKRPSLFFNIRVINTGIPGAIIV</sequence>
<dbReference type="SUPFAM" id="SSF50156">
    <property type="entry name" value="PDZ domain-like"/>
    <property type="match status" value="1"/>
</dbReference>
<evidence type="ECO:0000259" key="1">
    <source>
        <dbReference type="PROSITE" id="PS50106"/>
    </source>
</evidence>
<dbReference type="SMART" id="SM00248">
    <property type="entry name" value="ANK"/>
    <property type="match status" value="3"/>
</dbReference>
<dbReference type="EMBL" id="FR824147">
    <property type="protein sequence ID" value="CCA20739.1"/>
    <property type="molecule type" value="Genomic_DNA"/>
</dbReference>
<dbReference type="InterPro" id="IPR001478">
    <property type="entry name" value="PDZ"/>
</dbReference>
<dbReference type="PROSITE" id="PS50106">
    <property type="entry name" value="PDZ"/>
    <property type="match status" value="1"/>
</dbReference>
<dbReference type="InterPro" id="IPR002110">
    <property type="entry name" value="Ankyrin_rpt"/>
</dbReference>
<proteinExistence type="predicted"/>
<dbReference type="Gene3D" id="1.25.40.20">
    <property type="entry name" value="Ankyrin repeat-containing domain"/>
    <property type="match status" value="1"/>
</dbReference>
<dbReference type="HOGENOM" id="CLU_023834_0_0_1"/>